<reference evidence="1 2" key="1">
    <citation type="journal article" date="2011" name="Int. J. Syst. Evol. Microbiol.">
        <title>Hymenobacter yonginensis sp. nov., isolated from a mesotrophic artificial lake.</title>
        <authorList>
            <person name="Joung Y."/>
            <person name="Cho S.H."/>
            <person name="Kim H."/>
            <person name="Kim S.B."/>
            <person name="Joh K."/>
        </authorList>
    </citation>
    <scope>NUCLEOTIDE SEQUENCE [LARGE SCALE GENOMIC DNA]</scope>
    <source>
        <strain evidence="1 2">KCTC 22745</strain>
    </source>
</reference>
<protein>
    <submittedName>
        <fullName evidence="1">Uncharacterized protein</fullName>
    </submittedName>
</protein>
<name>A0ABY7PGU4_9BACT</name>
<evidence type="ECO:0000313" key="1">
    <source>
        <dbReference type="EMBL" id="WBO82768.1"/>
    </source>
</evidence>
<dbReference type="EMBL" id="CP115396">
    <property type="protein sequence ID" value="WBO82768.1"/>
    <property type="molecule type" value="Genomic_DNA"/>
</dbReference>
<sequence length="227" mass="24960">MQNDLIEARLRRDTTLLAFLQEQKAQYADLEEDIASPRELLGRSLAQAQALSAQVLEADSDSSTSRKRGLRRQLTELLKRLAVSLKAAGTATGDLRLQALAGQPGQLTKLPEATFAEEARRLLSLVPERSAALAKRRFLPEHYQQAQKLLQELRAAATEGRLHDTAGAAGRQGLERLIKENARLVARLTDLLAVYAPDAPDFWNAYKAAARVVKRGGQDGPDDTTKQ</sequence>
<dbReference type="Proteomes" id="UP001211872">
    <property type="component" value="Chromosome"/>
</dbReference>
<keyword evidence="2" id="KW-1185">Reference proteome</keyword>
<dbReference type="RefSeq" id="WP_270125098.1">
    <property type="nucleotide sequence ID" value="NZ_CP115396.1"/>
</dbReference>
<organism evidence="1 2">
    <name type="scientific">Hymenobacter yonginensis</name>
    <dbReference type="NCBI Taxonomy" id="748197"/>
    <lineage>
        <taxon>Bacteria</taxon>
        <taxon>Pseudomonadati</taxon>
        <taxon>Bacteroidota</taxon>
        <taxon>Cytophagia</taxon>
        <taxon>Cytophagales</taxon>
        <taxon>Hymenobacteraceae</taxon>
        <taxon>Hymenobacter</taxon>
    </lineage>
</organism>
<proteinExistence type="predicted"/>
<gene>
    <name evidence="1" type="ORF">O9Z63_10245</name>
</gene>
<accession>A0ABY7PGU4</accession>
<evidence type="ECO:0000313" key="2">
    <source>
        <dbReference type="Proteomes" id="UP001211872"/>
    </source>
</evidence>